<evidence type="ECO:0000256" key="11">
    <source>
        <dbReference type="ARBA" id="ARBA00072725"/>
    </source>
</evidence>
<keyword evidence="5" id="KW-0010">Activator</keyword>
<feature type="compositionally biased region" description="Polar residues" evidence="13">
    <location>
        <begin position="549"/>
        <end position="564"/>
    </location>
</feature>
<reference evidence="15" key="2">
    <citation type="journal article" date="2008" name="Genome Biol.">
        <title>Improved genome assembly and evidence-based global gene model set for the chordate Ciona intestinalis: new insight into intron and operon populations.</title>
        <authorList>
            <person name="Satou Y."/>
            <person name="Mineta K."/>
            <person name="Ogasawara M."/>
            <person name="Sasakura Y."/>
            <person name="Shoguchi E."/>
            <person name="Ueno K."/>
            <person name="Yamada L."/>
            <person name="Matsumoto J."/>
            <person name="Wasserscheid J."/>
            <person name="Dewar K."/>
            <person name="Wiley G.B."/>
            <person name="Macmil S.L."/>
            <person name="Roe B.A."/>
            <person name="Zeller R.W."/>
            <person name="Hastings K.E."/>
            <person name="Lemaire P."/>
            <person name="Lindquist E."/>
            <person name="Endo T."/>
            <person name="Hotta K."/>
            <person name="Inaba K."/>
        </authorList>
    </citation>
    <scope>NUCLEOTIDE SEQUENCE [LARGE SCALE GENOMIC DNA]</scope>
    <source>
        <strain evidence="15">wild type</strain>
    </source>
</reference>
<feature type="compositionally biased region" description="Basic and acidic residues" evidence="13">
    <location>
        <begin position="686"/>
        <end position="698"/>
    </location>
</feature>
<feature type="DNA-binding region" description="Fork-head" evidence="12">
    <location>
        <begin position="334"/>
        <end position="410"/>
    </location>
</feature>
<keyword evidence="9" id="KW-0131">Cell cycle</keyword>
<reference evidence="16" key="1">
    <citation type="journal article" date="2002" name="Science">
        <title>The draft genome of Ciona intestinalis: insights into chordate and vertebrate origins.</title>
        <authorList>
            <person name="Dehal P."/>
            <person name="Satou Y."/>
            <person name="Campbell R.K."/>
            <person name="Chapman J."/>
            <person name="Degnan B."/>
            <person name="De Tomaso A."/>
            <person name="Davidson B."/>
            <person name="Di Gregorio A."/>
            <person name="Gelpke M."/>
            <person name="Goodstein D.M."/>
            <person name="Harafuji N."/>
            <person name="Hastings K.E."/>
            <person name="Ho I."/>
            <person name="Hotta K."/>
            <person name="Huang W."/>
            <person name="Kawashima T."/>
            <person name="Lemaire P."/>
            <person name="Martinez D."/>
            <person name="Meinertzhagen I.A."/>
            <person name="Necula S."/>
            <person name="Nonaka M."/>
            <person name="Putnam N."/>
            <person name="Rash S."/>
            <person name="Saiga H."/>
            <person name="Satake M."/>
            <person name="Terry A."/>
            <person name="Yamada L."/>
            <person name="Wang H.G."/>
            <person name="Awazu S."/>
            <person name="Azumi K."/>
            <person name="Boore J."/>
            <person name="Branno M."/>
            <person name="Chin-Bow S."/>
            <person name="DeSantis R."/>
            <person name="Doyle S."/>
            <person name="Francino P."/>
            <person name="Keys D.N."/>
            <person name="Haga S."/>
            <person name="Hayashi H."/>
            <person name="Hino K."/>
            <person name="Imai K.S."/>
            <person name="Inaba K."/>
            <person name="Kano S."/>
            <person name="Kobayashi K."/>
            <person name="Kobayashi M."/>
            <person name="Lee B.I."/>
            <person name="Makabe K.W."/>
            <person name="Manohar C."/>
            <person name="Matassi G."/>
            <person name="Medina M."/>
            <person name="Mochizuki Y."/>
            <person name="Mount S."/>
            <person name="Morishita T."/>
            <person name="Miura S."/>
            <person name="Nakayama A."/>
            <person name="Nishizaka S."/>
            <person name="Nomoto H."/>
            <person name="Ohta F."/>
            <person name="Oishi K."/>
            <person name="Rigoutsos I."/>
            <person name="Sano M."/>
            <person name="Sasaki A."/>
            <person name="Sasakura Y."/>
            <person name="Shoguchi E."/>
            <person name="Shin-i T."/>
            <person name="Spagnuolo A."/>
            <person name="Stainier D."/>
            <person name="Suzuki M.M."/>
            <person name="Tassy O."/>
            <person name="Takatori N."/>
            <person name="Tokuoka M."/>
            <person name="Yagi K."/>
            <person name="Yoshizaki F."/>
            <person name="Wada S."/>
            <person name="Zhang C."/>
            <person name="Hyatt P.D."/>
            <person name="Larimer F."/>
            <person name="Detter C."/>
            <person name="Doggett N."/>
            <person name="Glavina T."/>
            <person name="Hawkins T."/>
            <person name="Richardson P."/>
            <person name="Lucas S."/>
            <person name="Kohara Y."/>
            <person name="Levine M."/>
            <person name="Satoh N."/>
            <person name="Rokhsar D.S."/>
        </authorList>
    </citation>
    <scope>NUCLEOTIDE SEQUENCE [LARGE SCALE GENOMIC DNA]</scope>
</reference>
<dbReference type="PRINTS" id="PR00053">
    <property type="entry name" value="FORKHEAD"/>
</dbReference>
<feature type="region of interest" description="Disordered" evidence="13">
    <location>
        <begin position="39"/>
        <end position="99"/>
    </location>
</feature>
<evidence type="ECO:0000256" key="1">
    <source>
        <dbReference type="ARBA" id="ARBA00004123"/>
    </source>
</evidence>
<evidence type="ECO:0000256" key="7">
    <source>
        <dbReference type="ARBA" id="ARBA00023204"/>
    </source>
</evidence>
<feature type="domain" description="Fork-head" evidence="14">
    <location>
        <begin position="334"/>
        <end position="410"/>
    </location>
</feature>
<keyword evidence="3" id="KW-0805">Transcription regulation</keyword>
<evidence type="ECO:0000256" key="13">
    <source>
        <dbReference type="SAM" id="MobiDB-lite"/>
    </source>
</evidence>
<dbReference type="Gene3D" id="1.10.10.10">
    <property type="entry name" value="Winged helix-like DNA-binding domain superfamily/Winged helix DNA-binding domain"/>
    <property type="match status" value="1"/>
</dbReference>
<accession>F6SDB4</accession>
<feature type="region of interest" description="Disordered" evidence="13">
    <location>
        <begin position="472"/>
        <end position="514"/>
    </location>
</feature>
<dbReference type="InParanoid" id="F6SDB4"/>
<evidence type="ECO:0000256" key="4">
    <source>
        <dbReference type="ARBA" id="ARBA00023125"/>
    </source>
</evidence>
<feature type="region of interest" description="Disordered" evidence="13">
    <location>
        <begin position="842"/>
        <end position="871"/>
    </location>
</feature>
<dbReference type="PROSITE" id="PS00657">
    <property type="entry name" value="FORK_HEAD_1"/>
    <property type="match status" value="1"/>
</dbReference>
<dbReference type="GeneTree" id="ENSGT00940000158804"/>
<evidence type="ECO:0000256" key="5">
    <source>
        <dbReference type="ARBA" id="ARBA00023159"/>
    </source>
</evidence>
<dbReference type="InterPro" id="IPR030456">
    <property type="entry name" value="TF_fork_head_CS_2"/>
</dbReference>
<dbReference type="InterPro" id="IPR036388">
    <property type="entry name" value="WH-like_DNA-bd_sf"/>
</dbReference>
<reference evidence="15" key="4">
    <citation type="submission" date="2025-09" db="UniProtKB">
        <authorList>
            <consortium name="Ensembl"/>
        </authorList>
    </citation>
    <scope>IDENTIFICATION</scope>
</reference>
<keyword evidence="7" id="KW-0234">DNA repair</keyword>
<dbReference type="InterPro" id="IPR047516">
    <property type="entry name" value="FH_FOXM1"/>
</dbReference>
<organism evidence="15 16">
    <name type="scientific">Ciona intestinalis</name>
    <name type="common">Transparent sea squirt</name>
    <name type="synonym">Ascidia intestinalis</name>
    <dbReference type="NCBI Taxonomy" id="7719"/>
    <lineage>
        <taxon>Eukaryota</taxon>
        <taxon>Metazoa</taxon>
        <taxon>Chordata</taxon>
        <taxon>Tunicata</taxon>
        <taxon>Ascidiacea</taxon>
        <taxon>Phlebobranchia</taxon>
        <taxon>Cionidae</taxon>
        <taxon>Ciona</taxon>
    </lineage>
</organism>
<dbReference type="EMBL" id="EAAA01002031">
    <property type="status" value="NOT_ANNOTATED_CDS"/>
    <property type="molecule type" value="Genomic_DNA"/>
</dbReference>
<name>F6SDB4_CIOIN</name>
<proteinExistence type="predicted"/>
<dbReference type="InterPro" id="IPR042839">
    <property type="entry name" value="FOXM1"/>
</dbReference>
<dbReference type="GO" id="GO:0006281">
    <property type="term" value="P:DNA repair"/>
    <property type="evidence" value="ECO:0007669"/>
    <property type="project" value="UniProtKB-KW"/>
</dbReference>
<feature type="region of interest" description="Disordered" evidence="13">
    <location>
        <begin position="667"/>
        <end position="705"/>
    </location>
</feature>
<dbReference type="PROSITE" id="PS50039">
    <property type="entry name" value="FORK_HEAD_3"/>
    <property type="match status" value="1"/>
</dbReference>
<dbReference type="SMART" id="SM00339">
    <property type="entry name" value="FH"/>
    <property type="match status" value="1"/>
</dbReference>
<keyword evidence="6" id="KW-0804">Transcription</keyword>
<evidence type="ECO:0000256" key="8">
    <source>
        <dbReference type="ARBA" id="ARBA00023242"/>
    </source>
</evidence>
<dbReference type="HOGENOM" id="CLU_325067_0_0_1"/>
<dbReference type="InterPro" id="IPR001766">
    <property type="entry name" value="Fork_head_dom"/>
</dbReference>
<dbReference type="STRING" id="7719.ENSCINP00000017891"/>
<dbReference type="PANTHER" id="PTHR46878:SF1">
    <property type="entry name" value="FORKHEAD BOX PROTEIN M1"/>
    <property type="match status" value="1"/>
</dbReference>
<evidence type="ECO:0000256" key="9">
    <source>
        <dbReference type="ARBA" id="ARBA00023306"/>
    </source>
</evidence>
<dbReference type="GO" id="GO:0005634">
    <property type="term" value="C:nucleus"/>
    <property type="evidence" value="ECO:0007669"/>
    <property type="project" value="UniProtKB-SubCell"/>
</dbReference>
<evidence type="ECO:0000256" key="6">
    <source>
        <dbReference type="ARBA" id="ARBA00023163"/>
    </source>
</evidence>
<feature type="compositionally biased region" description="Polar residues" evidence="13">
    <location>
        <begin position="90"/>
        <end position="99"/>
    </location>
</feature>
<dbReference type="PANTHER" id="PTHR46878">
    <property type="entry name" value="FORKHEAD BOX PROTEIN M1"/>
    <property type="match status" value="1"/>
</dbReference>
<keyword evidence="16" id="KW-1185">Reference proteome</keyword>
<dbReference type="Ensembl" id="ENSCINT00000017891.3">
    <property type="protein sequence ID" value="ENSCINP00000017891.3"/>
    <property type="gene ID" value="ENSCING00000008790.3"/>
</dbReference>
<feature type="compositionally biased region" description="Basic and acidic residues" evidence="13">
    <location>
        <begin position="502"/>
        <end position="511"/>
    </location>
</feature>
<evidence type="ECO:0000313" key="15">
    <source>
        <dbReference type="Ensembl" id="ENSCINP00000017891.3"/>
    </source>
</evidence>
<evidence type="ECO:0000313" key="16">
    <source>
        <dbReference type="Proteomes" id="UP000008144"/>
    </source>
</evidence>
<evidence type="ECO:0000256" key="10">
    <source>
        <dbReference type="ARBA" id="ARBA00053415"/>
    </source>
</evidence>
<dbReference type="SUPFAM" id="SSF46785">
    <property type="entry name" value="Winged helix' DNA-binding domain"/>
    <property type="match status" value="1"/>
</dbReference>
<reference evidence="15" key="3">
    <citation type="submission" date="2025-08" db="UniProtKB">
        <authorList>
            <consortium name="Ensembl"/>
        </authorList>
    </citation>
    <scope>IDENTIFICATION</scope>
</reference>
<evidence type="ECO:0000256" key="12">
    <source>
        <dbReference type="PROSITE-ProRule" id="PRU00089"/>
    </source>
</evidence>
<dbReference type="Pfam" id="PF00250">
    <property type="entry name" value="Forkhead"/>
    <property type="match status" value="1"/>
</dbReference>
<evidence type="ECO:0000259" key="14">
    <source>
        <dbReference type="PROSITE" id="PS50039"/>
    </source>
</evidence>
<feature type="compositionally biased region" description="Polar residues" evidence="13">
    <location>
        <begin position="63"/>
        <end position="83"/>
    </location>
</feature>
<dbReference type="CDD" id="cd20029">
    <property type="entry name" value="FH_FOXM"/>
    <property type="match status" value="1"/>
</dbReference>
<feature type="region of interest" description="Disordered" evidence="13">
    <location>
        <begin position="549"/>
        <end position="582"/>
    </location>
</feature>
<dbReference type="AlphaFoldDB" id="F6SDB4"/>
<dbReference type="GO" id="GO:0000086">
    <property type="term" value="P:G2/M transition of mitotic cell cycle"/>
    <property type="evidence" value="ECO:0007669"/>
    <property type="project" value="InterPro"/>
</dbReference>
<evidence type="ECO:0000256" key="3">
    <source>
        <dbReference type="ARBA" id="ARBA00023015"/>
    </source>
</evidence>
<gene>
    <name evidence="15" type="primary">foxm</name>
</gene>
<dbReference type="Proteomes" id="UP000008144">
    <property type="component" value="Chromosome 4"/>
</dbReference>
<keyword evidence="2" id="KW-0227">DNA damage</keyword>
<sequence>MAKNCKGKHKPKACRPIILQRKHPLPSILSSLKQTNAASMKTIDPESEVAATKTEQVAELTSEDLSQNLPSNPMFSSEQQPTTVKHEQQELTSSQPWNQTSAYENDIQIKSENILSNATSNPQQGNFGTFLNTQFVQCPPGSQMSNVMIKQEPGSHQFVDTSQNMGIYQNHGAMKTMYHSVPNVQMSNMDPYNQTVLNEVPLTTQSQYQTHGNVGQCNQFTYPYGSMSEMQAHSYAPNYYQQAIQPNAVHSGQNMPQPQPSAHFQATNQLGVQMPPNARYHIQGFSSQANFVDQAVDDSLTNITWLGRMGVNNFMPVPIERDRKVYERTEKRGRPPYSYMALIQFAINSSSTGKMTLRQIYQWIEEKFPYFKSAKPGWKNSIRHNLSLHDIFVRQVTTGSKASYWTLRSDLNIRPLTLDSVRGTSHHTFQDTSNPQDPSWSLQTVMQGQKPILPRLPQRPYILLPVPLINNGTNDKDMTQSTTTVDVQTPSVYNSTPLPTLHTDKDNRRLSSQDGSSFLTDSGFISDLSMFTPSNCLLNSVEKSLQKKSATSDSSPLLSQTQVLSGKKGITKKSRKEPLKTLNDSLNSSLNFEKNEDTSPGKLLASHCSQFLVSKQPVKKEKPKTPEFLKKSAMGLTEDSFDEMLEDLGSPFKSYFTKTAEAEAFSTPRANTGSRKRRCSWGSPESSKEVQNRIKTENEVTSSNRSIRRVKSCVGDLRQNYADEVKNNLATVKTKQVPTSTPLNKQKWQKSKGCDDMNIEENKENVMECFQQGTKHTEEHWDKDENGHHSIPSPIHSTSKNPEFDFFHDLIGSVFKTPDKRSNPGSNFDNLTPERIPLCDITQRQKPNPAVKTETATTSDSLGPPPALLSPKFEPLDTSFSKLLDISGGSGTFSRMNTHFSDVADLSLSWSNFSHL</sequence>
<dbReference type="GO" id="GO:0003700">
    <property type="term" value="F:DNA-binding transcription factor activity"/>
    <property type="evidence" value="ECO:0007669"/>
    <property type="project" value="InterPro"/>
</dbReference>
<comment type="function">
    <text evidence="10">Transcription factor regulating the expression of cell cycle genes essential for DNA replication and mitosis. Plays a role in the control of cell proliferation. Also plays a role in DNA break repair, participating in the DNA damage checkpoint response. Promotes transcription of PHB2.</text>
</comment>
<evidence type="ECO:0000256" key="2">
    <source>
        <dbReference type="ARBA" id="ARBA00022763"/>
    </source>
</evidence>
<dbReference type="GO" id="GO:0043565">
    <property type="term" value="F:sequence-specific DNA binding"/>
    <property type="evidence" value="ECO:0007669"/>
    <property type="project" value="InterPro"/>
</dbReference>
<dbReference type="InterPro" id="IPR036390">
    <property type="entry name" value="WH_DNA-bd_sf"/>
</dbReference>
<dbReference type="InterPro" id="IPR018122">
    <property type="entry name" value="TF_fork_head_CS_1"/>
</dbReference>
<keyword evidence="8 12" id="KW-0539">Nucleus</keyword>
<comment type="subcellular location">
    <subcellularLocation>
        <location evidence="1 12">Nucleus</location>
    </subcellularLocation>
</comment>
<keyword evidence="4 12" id="KW-0238">DNA-binding</keyword>
<feature type="compositionally biased region" description="Polar residues" evidence="13">
    <location>
        <begin position="479"/>
        <end position="498"/>
    </location>
</feature>
<dbReference type="OMA" id="IYQWIEE"/>
<protein>
    <recommendedName>
        <fullName evidence="11">Forkhead box protein M1</fullName>
    </recommendedName>
</protein>
<dbReference type="FunFam" id="1.10.10.10:FF:000245">
    <property type="entry name" value="forkhead box protein M1 isoform X2"/>
    <property type="match status" value="1"/>
</dbReference>
<dbReference type="PROSITE" id="PS00658">
    <property type="entry name" value="FORK_HEAD_2"/>
    <property type="match status" value="1"/>
</dbReference>